<dbReference type="InterPro" id="IPR006214">
    <property type="entry name" value="Bax_inhibitor_1-related"/>
</dbReference>
<reference evidence="7 8" key="1">
    <citation type="journal article" date="2017" name="ISME J.">
        <title>Potential for microbial H2 and metal transformations associated with novel bacteria and archaea in deep terrestrial subsurface sediments.</title>
        <authorList>
            <person name="Hernsdorf A.W."/>
            <person name="Amano Y."/>
            <person name="Miyakawa K."/>
            <person name="Ise K."/>
            <person name="Suzuki Y."/>
            <person name="Anantharaman K."/>
            <person name="Probst A."/>
            <person name="Burstein D."/>
            <person name="Thomas B.C."/>
            <person name="Banfield J.F."/>
        </authorList>
    </citation>
    <scope>NUCLEOTIDE SEQUENCE [LARGE SCALE GENOMIC DNA]</scope>
    <source>
        <strain evidence="7">HGW-Wallbacteria-1</strain>
    </source>
</reference>
<comment type="subcellular location">
    <subcellularLocation>
        <location evidence="1">Membrane</location>
        <topology evidence="1">Multi-pass membrane protein</topology>
    </subcellularLocation>
</comment>
<organism evidence="7 8">
    <name type="scientific">Candidatus Wallbacteria bacterium HGW-Wallbacteria-1</name>
    <dbReference type="NCBI Taxonomy" id="2013854"/>
    <lineage>
        <taxon>Bacteria</taxon>
        <taxon>Candidatus Walliibacteriota</taxon>
    </lineage>
</organism>
<keyword evidence="4 6" id="KW-1133">Transmembrane helix</keyword>
<evidence type="ECO:0008006" key="9">
    <source>
        <dbReference type="Google" id="ProtNLM"/>
    </source>
</evidence>
<dbReference type="PANTHER" id="PTHR23291:SF50">
    <property type="entry name" value="PROTEIN LIFEGUARD 4"/>
    <property type="match status" value="1"/>
</dbReference>
<proteinExistence type="inferred from homology"/>
<feature type="transmembrane region" description="Helical" evidence="6">
    <location>
        <begin position="29"/>
        <end position="48"/>
    </location>
</feature>
<keyword evidence="5 6" id="KW-0472">Membrane</keyword>
<evidence type="ECO:0000256" key="6">
    <source>
        <dbReference type="RuleBase" id="RU004379"/>
    </source>
</evidence>
<feature type="transmembrane region" description="Helical" evidence="6">
    <location>
        <begin position="54"/>
        <end position="74"/>
    </location>
</feature>
<feature type="transmembrane region" description="Helical" evidence="6">
    <location>
        <begin position="117"/>
        <end position="138"/>
    </location>
</feature>
<evidence type="ECO:0000256" key="4">
    <source>
        <dbReference type="ARBA" id="ARBA00022989"/>
    </source>
</evidence>
<evidence type="ECO:0000256" key="1">
    <source>
        <dbReference type="ARBA" id="ARBA00004141"/>
    </source>
</evidence>
<dbReference type="PANTHER" id="PTHR23291">
    <property type="entry name" value="BAX INHIBITOR-RELATED"/>
    <property type="match status" value="1"/>
</dbReference>
<dbReference type="GO" id="GO:0016020">
    <property type="term" value="C:membrane"/>
    <property type="evidence" value="ECO:0007669"/>
    <property type="project" value="UniProtKB-SubCell"/>
</dbReference>
<comment type="caution">
    <text evidence="7">The sequence shown here is derived from an EMBL/GenBank/DDBJ whole genome shotgun (WGS) entry which is preliminary data.</text>
</comment>
<protein>
    <recommendedName>
        <fullName evidence="9">BAX inhibitor (BI)-1/YccA family protein</fullName>
    </recommendedName>
</protein>
<name>A0A2N1PK08_9BACT</name>
<accession>A0A2N1PK08</accession>
<dbReference type="Pfam" id="PF01027">
    <property type="entry name" value="Bax1-I"/>
    <property type="match status" value="1"/>
</dbReference>
<feature type="transmembrane region" description="Helical" evidence="6">
    <location>
        <begin position="86"/>
        <end position="105"/>
    </location>
</feature>
<feature type="transmembrane region" description="Helical" evidence="6">
    <location>
        <begin position="145"/>
        <end position="167"/>
    </location>
</feature>
<evidence type="ECO:0000313" key="8">
    <source>
        <dbReference type="Proteomes" id="UP000233256"/>
    </source>
</evidence>
<gene>
    <name evidence="7" type="ORF">CVV64_17730</name>
</gene>
<dbReference type="EMBL" id="PGXC01000037">
    <property type="protein sequence ID" value="PKK88683.1"/>
    <property type="molecule type" value="Genomic_DNA"/>
</dbReference>
<comment type="similarity">
    <text evidence="2 6">Belongs to the BI1 family.</text>
</comment>
<feature type="transmembrane region" description="Helical" evidence="6">
    <location>
        <begin position="173"/>
        <end position="195"/>
    </location>
</feature>
<dbReference type="Proteomes" id="UP000233256">
    <property type="component" value="Unassembled WGS sequence"/>
</dbReference>
<evidence type="ECO:0000256" key="5">
    <source>
        <dbReference type="ARBA" id="ARBA00023136"/>
    </source>
</evidence>
<evidence type="ECO:0000256" key="3">
    <source>
        <dbReference type="ARBA" id="ARBA00022692"/>
    </source>
</evidence>
<keyword evidence="3 6" id="KW-0812">Transmembrane</keyword>
<sequence length="234" mass="26103">MYAQENRQFQSYQVDEAPVSQRMDFIRKVYSLFLMGVMVAVGGAWWGTTIEGITALRSIGLGPLIAVYFIAFFAMRHFRKTEYLNVLLMLGFCLVSGCLVAPLLLMALTDFPDGPAMIFNAFLTTAAVFGGLTVYVFTTGKDFSYLGGTLAILLTGVVVAMIVGMFFSPVADMMSGVGFSMGMVVLMGGFVLYDTSRIVHKFRTDEYILAAIELYLDFVIMFQHILRILMNRRR</sequence>
<dbReference type="AlphaFoldDB" id="A0A2N1PK08"/>
<evidence type="ECO:0000313" key="7">
    <source>
        <dbReference type="EMBL" id="PKK88683.1"/>
    </source>
</evidence>
<evidence type="ECO:0000256" key="2">
    <source>
        <dbReference type="ARBA" id="ARBA00010350"/>
    </source>
</evidence>